<dbReference type="OrthoDB" id="9813379at2"/>
<comment type="caution">
    <text evidence="1">The sequence shown here is derived from an EMBL/GenBank/DDBJ whole genome shotgun (WGS) entry which is preliminary data.</text>
</comment>
<keyword evidence="2" id="KW-1185">Reference proteome</keyword>
<accession>A0A3R8LQ68</accession>
<dbReference type="Gene3D" id="2.60.120.1140">
    <property type="entry name" value="Protein of unknown function DUF192"/>
    <property type="match status" value="1"/>
</dbReference>
<dbReference type="AlphaFoldDB" id="A0A3R8LQ68"/>
<dbReference type="InterPro" id="IPR038695">
    <property type="entry name" value="Saro_0823-like_sf"/>
</dbReference>
<name>A0A3R8LQ68_9BURK</name>
<gene>
    <name evidence="1" type="ORF">EHV23_06550</name>
</gene>
<evidence type="ECO:0000313" key="1">
    <source>
        <dbReference type="EMBL" id="RRN45794.1"/>
    </source>
</evidence>
<protein>
    <submittedName>
        <fullName evidence="1">DUF192 domain-containing protein</fullName>
    </submittedName>
</protein>
<dbReference type="Pfam" id="PF02643">
    <property type="entry name" value="DUF192"/>
    <property type="match status" value="1"/>
</dbReference>
<dbReference type="EMBL" id="RRUE01000001">
    <property type="protein sequence ID" value="RRN45794.1"/>
    <property type="molecule type" value="Genomic_DNA"/>
</dbReference>
<dbReference type="RefSeq" id="WP_125095221.1">
    <property type="nucleotide sequence ID" value="NZ_RRUE01000001.1"/>
</dbReference>
<evidence type="ECO:0000313" key="2">
    <source>
        <dbReference type="Proteomes" id="UP000270261"/>
    </source>
</evidence>
<reference evidence="1 2" key="1">
    <citation type="submission" date="2018-11" db="EMBL/GenBank/DDBJ databases">
        <title>Genome sequencing of Lautropia sp. KCOM 2505 (= ChDC F240).</title>
        <authorList>
            <person name="Kook J.-K."/>
            <person name="Park S.-N."/>
            <person name="Lim Y.K."/>
        </authorList>
    </citation>
    <scope>NUCLEOTIDE SEQUENCE [LARGE SCALE GENOMIC DNA]</scope>
    <source>
        <strain evidence="1 2">KCOM 2505</strain>
    </source>
</reference>
<sequence>MNTSVRIHTLVARRWWQRARGLIARPQPRAGAGMYFPHTWSVHGMGMAHALDLVFLDAQMQVLRCCRLPVLGVRSCWRAHGVLEMRCGEIARLGIRPGMQLQLDEVADIFCGMPEAARPAL</sequence>
<dbReference type="InterPro" id="IPR003795">
    <property type="entry name" value="DUF192"/>
</dbReference>
<dbReference type="Proteomes" id="UP000270261">
    <property type="component" value="Unassembled WGS sequence"/>
</dbReference>
<proteinExistence type="predicted"/>
<organism evidence="1 2">
    <name type="scientific">Lautropia dentalis</name>
    <dbReference type="NCBI Taxonomy" id="2490857"/>
    <lineage>
        <taxon>Bacteria</taxon>
        <taxon>Pseudomonadati</taxon>
        <taxon>Pseudomonadota</taxon>
        <taxon>Betaproteobacteria</taxon>
        <taxon>Burkholderiales</taxon>
        <taxon>Burkholderiaceae</taxon>
        <taxon>Lautropia</taxon>
    </lineage>
</organism>